<accession>A0ABQ6H9V5</accession>
<protein>
    <submittedName>
        <fullName evidence="6">HTH-type transcriptional regulator PtxR</fullName>
    </submittedName>
</protein>
<keyword evidence="2" id="KW-0805">Transcription regulation</keyword>
<dbReference type="PROSITE" id="PS50931">
    <property type="entry name" value="HTH_LYSR"/>
    <property type="match status" value="1"/>
</dbReference>
<dbReference type="Pfam" id="PF03466">
    <property type="entry name" value="LysR_substrate"/>
    <property type="match status" value="1"/>
</dbReference>
<dbReference type="InterPro" id="IPR058163">
    <property type="entry name" value="LysR-type_TF_proteobact-type"/>
</dbReference>
<dbReference type="InterPro" id="IPR005119">
    <property type="entry name" value="LysR_subst-bd"/>
</dbReference>
<dbReference type="SUPFAM" id="SSF53850">
    <property type="entry name" value="Periplasmic binding protein-like II"/>
    <property type="match status" value="1"/>
</dbReference>
<keyword evidence="3" id="KW-0238">DNA-binding</keyword>
<dbReference type="Gene3D" id="1.10.10.10">
    <property type="entry name" value="Winged helix-like DNA-binding domain superfamily/Winged helix DNA-binding domain"/>
    <property type="match status" value="1"/>
</dbReference>
<evidence type="ECO:0000256" key="3">
    <source>
        <dbReference type="ARBA" id="ARBA00023125"/>
    </source>
</evidence>
<dbReference type="InterPro" id="IPR036388">
    <property type="entry name" value="WH-like_DNA-bd_sf"/>
</dbReference>
<comment type="caution">
    <text evidence="6">The sequence shown here is derived from an EMBL/GenBank/DDBJ whole genome shotgun (WGS) entry which is preliminary data.</text>
</comment>
<name>A0ABQ6H9V5_9GAMM</name>
<reference evidence="6 7" key="1">
    <citation type="submission" date="2023-03" db="EMBL/GenBank/DDBJ databases">
        <title>Thalassotalea loyana LMG 22536T draft genome sequence.</title>
        <authorList>
            <person name="Sawabe T."/>
        </authorList>
    </citation>
    <scope>NUCLEOTIDE SEQUENCE [LARGE SCALE GENOMIC DNA]</scope>
    <source>
        <strain evidence="6 7">LMG 22536</strain>
    </source>
</reference>
<organism evidence="6 7">
    <name type="scientific">Thalassotalea loyana</name>
    <dbReference type="NCBI Taxonomy" id="280483"/>
    <lineage>
        <taxon>Bacteria</taxon>
        <taxon>Pseudomonadati</taxon>
        <taxon>Pseudomonadota</taxon>
        <taxon>Gammaproteobacteria</taxon>
        <taxon>Alteromonadales</taxon>
        <taxon>Colwelliaceae</taxon>
        <taxon>Thalassotalea</taxon>
    </lineage>
</organism>
<evidence type="ECO:0000313" key="6">
    <source>
        <dbReference type="EMBL" id="GLX84913.1"/>
    </source>
</evidence>
<dbReference type="RefSeq" id="WP_284296605.1">
    <property type="nucleotide sequence ID" value="NZ_BSSV01000002.1"/>
</dbReference>
<keyword evidence="4" id="KW-0804">Transcription</keyword>
<evidence type="ECO:0000259" key="5">
    <source>
        <dbReference type="PROSITE" id="PS50931"/>
    </source>
</evidence>
<dbReference type="EMBL" id="BSSV01000002">
    <property type="protein sequence ID" value="GLX84913.1"/>
    <property type="molecule type" value="Genomic_DNA"/>
</dbReference>
<gene>
    <name evidence="6" type="primary">ptxR</name>
    <name evidence="6" type="ORF">tloyanaT_11650</name>
</gene>
<evidence type="ECO:0000256" key="2">
    <source>
        <dbReference type="ARBA" id="ARBA00023015"/>
    </source>
</evidence>
<dbReference type="Proteomes" id="UP001157134">
    <property type="component" value="Unassembled WGS sequence"/>
</dbReference>
<dbReference type="PANTHER" id="PTHR30537">
    <property type="entry name" value="HTH-TYPE TRANSCRIPTIONAL REGULATOR"/>
    <property type="match status" value="1"/>
</dbReference>
<sequence length="285" mass="32035">MNKLRQMSIFAHIVDEGSISAAADKLSLSKSVVSQHLKSLETDLGTVLLKRTTRRQLLTEVGKAFYHECQKLNAIADFAWKKVGDSQLEPQGKIRITAPNVLMDSIISPIIAKLMVKYPKLKPELISDDQYVDLMEQDIDLAIRVGYSKDSNLKQRRVGGFRDILCGNKPLSKEEILALPYIANQWQGHSIEHKFTSDNGDTFTLRKDVGCRVNSFYSCFSMISAGAGIGLIPDFYLEQKSQTVIELLPGMRLPENPVFALTPYHDSLPISVSLCIEEIRKRLKH</sequence>
<dbReference type="Pfam" id="PF00126">
    <property type="entry name" value="HTH_1"/>
    <property type="match status" value="1"/>
</dbReference>
<comment type="similarity">
    <text evidence="1">Belongs to the LysR transcriptional regulatory family.</text>
</comment>
<evidence type="ECO:0000256" key="1">
    <source>
        <dbReference type="ARBA" id="ARBA00009437"/>
    </source>
</evidence>
<dbReference type="InterPro" id="IPR000847">
    <property type="entry name" value="LysR_HTH_N"/>
</dbReference>
<dbReference type="InterPro" id="IPR036390">
    <property type="entry name" value="WH_DNA-bd_sf"/>
</dbReference>
<dbReference type="Gene3D" id="3.40.190.290">
    <property type="match status" value="1"/>
</dbReference>
<proteinExistence type="inferred from homology"/>
<feature type="domain" description="HTH lysR-type" evidence="5">
    <location>
        <begin position="1"/>
        <end position="59"/>
    </location>
</feature>
<dbReference type="PANTHER" id="PTHR30537:SF30">
    <property type="entry name" value="TRANSCRIPTIONAL REGULATOR-RELATED"/>
    <property type="match status" value="1"/>
</dbReference>
<keyword evidence="7" id="KW-1185">Reference proteome</keyword>
<evidence type="ECO:0000256" key="4">
    <source>
        <dbReference type="ARBA" id="ARBA00023163"/>
    </source>
</evidence>
<dbReference type="SUPFAM" id="SSF46785">
    <property type="entry name" value="Winged helix' DNA-binding domain"/>
    <property type="match status" value="1"/>
</dbReference>
<evidence type="ECO:0000313" key="7">
    <source>
        <dbReference type="Proteomes" id="UP001157134"/>
    </source>
</evidence>